<dbReference type="Proteomes" id="UP001595721">
    <property type="component" value="Unassembled WGS sequence"/>
</dbReference>
<evidence type="ECO:0000256" key="1">
    <source>
        <dbReference type="SAM" id="SignalP"/>
    </source>
</evidence>
<keyword evidence="3" id="KW-1185">Reference proteome</keyword>
<name>A0ABV7R3M2_9RHOB</name>
<protein>
    <submittedName>
        <fullName evidence="2">DUF5333 domain-containing protein</fullName>
    </submittedName>
</protein>
<keyword evidence="1" id="KW-0732">Signal</keyword>
<evidence type="ECO:0000313" key="3">
    <source>
        <dbReference type="Proteomes" id="UP001595721"/>
    </source>
</evidence>
<feature type="signal peptide" evidence="1">
    <location>
        <begin position="1"/>
        <end position="33"/>
    </location>
</feature>
<feature type="chain" id="PRO_5045101685" evidence="1">
    <location>
        <begin position="34"/>
        <end position="148"/>
    </location>
</feature>
<organism evidence="2 3">
    <name type="scientific">Paracoccus mangrovi</name>
    <dbReference type="NCBI Taxonomy" id="1715645"/>
    <lineage>
        <taxon>Bacteria</taxon>
        <taxon>Pseudomonadati</taxon>
        <taxon>Pseudomonadota</taxon>
        <taxon>Alphaproteobacteria</taxon>
        <taxon>Rhodobacterales</taxon>
        <taxon>Paracoccaceae</taxon>
        <taxon>Paracoccus</taxon>
    </lineage>
</organism>
<evidence type="ECO:0000313" key="2">
    <source>
        <dbReference type="EMBL" id="MFC3528683.1"/>
    </source>
</evidence>
<dbReference type="InterPro" id="IPR020349">
    <property type="entry name" value="Uncharacterised_14.7kDa"/>
</dbReference>
<dbReference type="EMBL" id="JBHRXJ010000007">
    <property type="protein sequence ID" value="MFC3528683.1"/>
    <property type="molecule type" value="Genomic_DNA"/>
</dbReference>
<reference evidence="3" key="1">
    <citation type="journal article" date="2019" name="Int. J. Syst. Evol. Microbiol.">
        <title>The Global Catalogue of Microorganisms (GCM) 10K type strain sequencing project: providing services to taxonomists for standard genome sequencing and annotation.</title>
        <authorList>
            <consortium name="The Broad Institute Genomics Platform"/>
            <consortium name="The Broad Institute Genome Sequencing Center for Infectious Disease"/>
            <person name="Wu L."/>
            <person name="Ma J."/>
        </authorList>
    </citation>
    <scope>NUCLEOTIDE SEQUENCE [LARGE SCALE GENOMIC DNA]</scope>
    <source>
        <strain evidence="3">KCTC 42899</strain>
    </source>
</reference>
<sequence length="148" mass="16674">MKPLHNMQKVFAMNTLKALTVAALAVTALAAPAAALEPLSQEKYINDRLIAARIADRVRRSCPTINARIFYAYGEARKLKRYAEQKGYSSKQIDEFLDNKQEKKRIYAVAEDYLVRNGAKKDNPESFCRIGRAEIQKKTIIGSLLVAK</sequence>
<accession>A0ABV7R3M2</accession>
<gene>
    <name evidence="2" type="ORF">ACFOMH_10895</name>
</gene>
<comment type="caution">
    <text evidence="2">The sequence shown here is derived from an EMBL/GenBank/DDBJ whole genome shotgun (WGS) entry which is preliminary data.</text>
</comment>
<proteinExistence type="predicted"/>
<dbReference type="Pfam" id="PF17267">
    <property type="entry name" value="DUF5333"/>
    <property type="match status" value="1"/>
</dbReference>